<evidence type="ECO:0000256" key="1">
    <source>
        <dbReference type="ARBA" id="ARBA00023125"/>
    </source>
</evidence>
<dbReference type="EMBL" id="JARYZI010000002">
    <property type="protein sequence ID" value="MDH8677449.1"/>
    <property type="molecule type" value="Genomic_DNA"/>
</dbReference>
<dbReference type="InterPro" id="IPR009057">
    <property type="entry name" value="Homeodomain-like_sf"/>
</dbReference>
<dbReference type="InterPro" id="IPR001647">
    <property type="entry name" value="HTH_TetR"/>
</dbReference>
<reference evidence="4 5" key="1">
    <citation type="submission" date="2023-04" db="EMBL/GenBank/DDBJ databases">
        <title>Fusibacter bizertensis strain WBS, isolated from littoral bottom sediments of the Arctic seas - biochemical and genomic analysis.</title>
        <authorList>
            <person name="Brioukhanov A.L."/>
        </authorList>
    </citation>
    <scope>NUCLEOTIDE SEQUENCE [LARGE SCALE GENOMIC DNA]</scope>
    <source>
        <strain evidence="4 5">WBS</strain>
    </source>
</reference>
<sequence length="198" mass="23834">MYHIKNDKRSIQSSEWLYEALKQLMREKAFSQINVTEVVTKAKLGRSTFYRNFDTLEDVLHYKADESYALCGQHLIKTIFEMARSSDENKSAQRLFFLPFFKYWYYNFEIIELLISAKREDILKHAFVKMVDDLRGEYPEIDIAHYEYFIEMRAAVSIALLSQWVKTNRQESPENLYDIFQHQMEIDKYLLKMAEQYN</sequence>
<dbReference type="PROSITE" id="PS50977">
    <property type="entry name" value="HTH_TETR_2"/>
    <property type="match status" value="1"/>
</dbReference>
<proteinExistence type="predicted"/>
<feature type="domain" description="HTH tetR-type" evidence="3">
    <location>
        <begin position="11"/>
        <end position="71"/>
    </location>
</feature>
<evidence type="ECO:0000313" key="4">
    <source>
        <dbReference type="EMBL" id="MDH8677449.1"/>
    </source>
</evidence>
<protein>
    <recommendedName>
        <fullName evidence="3">HTH tetR-type domain-containing protein</fullName>
    </recommendedName>
</protein>
<feature type="DNA-binding region" description="H-T-H motif" evidence="2">
    <location>
        <begin position="34"/>
        <end position="53"/>
    </location>
</feature>
<dbReference type="Gene3D" id="1.10.357.10">
    <property type="entry name" value="Tetracycline Repressor, domain 2"/>
    <property type="match status" value="1"/>
</dbReference>
<dbReference type="SUPFAM" id="SSF46689">
    <property type="entry name" value="Homeodomain-like"/>
    <property type="match status" value="1"/>
</dbReference>
<organism evidence="4 5">
    <name type="scientific">Fusibacter bizertensis</name>
    <dbReference type="NCBI Taxonomy" id="1488331"/>
    <lineage>
        <taxon>Bacteria</taxon>
        <taxon>Bacillati</taxon>
        <taxon>Bacillota</taxon>
        <taxon>Clostridia</taxon>
        <taxon>Eubacteriales</taxon>
        <taxon>Eubacteriales Family XII. Incertae Sedis</taxon>
        <taxon>Fusibacter</taxon>
    </lineage>
</organism>
<dbReference type="RefSeq" id="WP_281093264.1">
    <property type="nucleotide sequence ID" value="NZ_JARYZI010000002.1"/>
</dbReference>
<comment type="caution">
    <text evidence="4">The sequence shown here is derived from an EMBL/GenBank/DDBJ whole genome shotgun (WGS) entry which is preliminary data.</text>
</comment>
<name>A0ABT6NAK6_9FIRM</name>
<evidence type="ECO:0000259" key="3">
    <source>
        <dbReference type="PROSITE" id="PS50977"/>
    </source>
</evidence>
<dbReference type="Proteomes" id="UP001158045">
    <property type="component" value="Unassembled WGS sequence"/>
</dbReference>
<evidence type="ECO:0000256" key="2">
    <source>
        <dbReference type="PROSITE-ProRule" id="PRU00335"/>
    </source>
</evidence>
<keyword evidence="1 2" id="KW-0238">DNA-binding</keyword>
<gene>
    <name evidence="4" type="ORF">QE109_04780</name>
</gene>
<accession>A0ABT6NAK6</accession>
<evidence type="ECO:0000313" key="5">
    <source>
        <dbReference type="Proteomes" id="UP001158045"/>
    </source>
</evidence>
<keyword evidence="5" id="KW-1185">Reference proteome</keyword>